<reference evidence="3 6" key="1">
    <citation type="journal article" date="2015" name="J. Bacteriol.">
        <title>Resources for Genetic and Genomic Analysis of Emerging Pathogen Acinetobacter baumannii.</title>
        <authorList>
            <person name="Gallagher L.A."/>
            <person name="Ramage E."/>
            <person name="Weiss E.J."/>
            <person name="Radey M."/>
            <person name="Hayden H.S."/>
            <person name="Held K.G."/>
            <person name="Huse H.K."/>
            <person name="Zurawski D.V."/>
            <person name="Brittnacher M.J."/>
            <person name="Manoil C."/>
        </authorList>
    </citation>
    <scope>NUCLEOTIDE SEQUENCE [LARGE SCALE GENOMIC DNA]</scope>
    <source>
        <strain evidence="3 6">AB5075-UW</strain>
    </source>
</reference>
<evidence type="ECO:0000313" key="7">
    <source>
        <dbReference type="Proteomes" id="UP000280073"/>
    </source>
</evidence>
<protein>
    <submittedName>
        <fullName evidence="4">Phage head morphogenesis protein</fullName>
    </submittedName>
    <submittedName>
        <fullName evidence="3">Putative bacteriophage protein</fullName>
    </submittedName>
</protein>
<dbReference type="AlphaFoldDB" id="A0A0D8GG06"/>
<name>A0A0D8GG06_ACIBA</name>
<evidence type="ECO:0000313" key="5">
    <source>
        <dbReference type="EMBL" id="RSR47949.1"/>
    </source>
</evidence>
<dbReference type="Pfam" id="PF04233">
    <property type="entry name" value="Phage_Mu_F"/>
    <property type="match status" value="1"/>
</dbReference>
<dbReference type="EMBL" id="RFDI01001186">
    <property type="protein sequence ID" value="RSR47949.1"/>
    <property type="molecule type" value="Genomic_DNA"/>
</dbReference>
<dbReference type="InterPro" id="IPR006528">
    <property type="entry name" value="Phage_head_morphogenesis_dom"/>
</dbReference>
<dbReference type="EMBL" id="CP008706">
    <property type="protein sequence ID" value="AKA32387.1"/>
    <property type="molecule type" value="Genomic_DNA"/>
</dbReference>
<accession>A0A0D8GG06</accession>
<organism evidence="3 6">
    <name type="scientific">Acinetobacter baumannii</name>
    <dbReference type="NCBI Taxonomy" id="470"/>
    <lineage>
        <taxon>Bacteria</taxon>
        <taxon>Pseudomonadati</taxon>
        <taxon>Pseudomonadota</taxon>
        <taxon>Gammaproteobacteria</taxon>
        <taxon>Moraxellales</taxon>
        <taxon>Moraxellaceae</taxon>
        <taxon>Acinetobacter</taxon>
        <taxon>Acinetobacter calcoaceticus/baumannii complex</taxon>
    </lineage>
</organism>
<reference evidence="5 7" key="3">
    <citation type="submission" date="2018-10" db="EMBL/GenBank/DDBJ databases">
        <title>GWAS and RNA-Seq identify cryptic mechanisms of antimicrobial resistance in Acinetobacter baumannii.</title>
        <authorList>
            <person name="Sahl J.W."/>
        </authorList>
    </citation>
    <scope>NUCLEOTIDE SEQUENCE [LARGE SCALE GENOMIC DNA]</scope>
    <source>
        <strain evidence="5 7">TG28175</strain>
    </source>
</reference>
<proteinExistence type="predicted"/>
<reference evidence="6" key="2">
    <citation type="submission" date="2015-03" db="EMBL/GenBank/DDBJ databases">
        <authorList>
            <person name="Gallagher L.A."/>
            <person name="Hayden H.S."/>
            <person name="Weiss E.J."/>
            <person name="Hager K.R."/>
            <person name="Ramage E."/>
            <person name="Radey M.R."/>
            <person name="Bydalek R."/>
            <person name="Manoil C."/>
            <person name="Miller S.I."/>
            <person name="Brittnacher M.J."/>
        </authorList>
    </citation>
    <scope>NUCLEOTIDE SEQUENCE [LARGE SCALE GENOMIC DNA]</scope>
    <source>
        <strain evidence="6">AB5075-UW</strain>
    </source>
</reference>
<dbReference type="Proteomes" id="UP000032746">
    <property type="component" value="Chromosome"/>
</dbReference>
<dbReference type="Proteomes" id="UP000280073">
    <property type="component" value="Unassembled WGS sequence"/>
</dbReference>
<dbReference type="PATRIC" id="fig|470.1314.peg.649"/>
<feature type="domain" description="Phage head morphogenesis" evidence="2">
    <location>
        <begin position="156"/>
        <end position="260"/>
    </location>
</feature>
<evidence type="ECO:0000313" key="3">
    <source>
        <dbReference type="EMBL" id="AKA32387.1"/>
    </source>
</evidence>
<evidence type="ECO:0000259" key="2">
    <source>
        <dbReference type="Pfam" id="PF04233"/>
    </source>
</evidence>
<evidence type="ECO:0000313" key="8">
    <source>
        <dbReference type="Proteomes" id="UP000439424"/>
    </source>
</evidence>
<evidence type="ECO:0000256" key="1">
    <source>
        <dbReference type="SAM" id="MobiDB-lite"/>
    </source>
</evidence>
<dbReference type="OrthoDB" id="6637795at2"/>
<dbReference type="RefSeq" id="WP_001273094.1">
    <property type="nucleotide sequence ID" value="NZ_AP031576.1"/>
</dbReference>
<evidence type="ECO:0000313" key="6">
    <source>
        <dbReference type="Proteomes" id="UP000032746"/>
    </source>
</evidence>
<dbReference type="Proteomes" id="UP000439424">
    <property type="component" value="Unassembled WGS sequence"/>
</dbReference>
<gene>
    <name evidence="3" type="ORF">ABUW_2667</name>
    <name evidence="5" type="ORF">EA686_18780</name>
    <name evidence="4" type="ORF">GNY86_15575</name>
</gene>
<reference evidence="4 8" key="4">
    <citation type="submission" date="2019-11" db="EMBL/GenBank/DDBJ databases">
        <title>Multidrug-resistant Acinetobacter baumannii moving toward extensively drug-resistant over fifteen years in South of Brazil.</title>
        <authorList>
            <person name="Fedrigo N.H."/>
            <person name="Cerdeira L."/>
            <person name="Fuga B."/>
            <person name="Marini P.V.B."/>
            <person name="Shinohara D.R."/>
            <person name="Carrara-Marroni F.E."/>
            <person name="Lincopan N."/>
            <person name="Tognim M.C.B."/>
        </authorList>
    </citation>
    <scope>NUCLEOTIDE SEQUENCE [LARGE SCALE GENOMIC DNA]</scope>
    <source>
        <strain evidence="4 8">Ac576</strain>
    </source>
</reference>
<sequence length="270" mass="30623">MSAIIQMLKPHLQQAKKSKKGRKASKPRPVKVNRRVELYYTRQLLAISKYCQEKTKELVIPTVGQNIGDAWFSDMMTSFREKLTKYVVEISRPLATKVVTDTQKEVDKQIAEHTKTIIGVDLTPFYRAADIQDEVDLNITSNVSLIKSIPQQYADKLENLVTNALQTGQTNEDLAKEIKALGQSTDFRARLIASDQMGKINGQINKARQLSMGVETYTWQTAKDERVRPDHQHKQGQTFRWDSPPAGGHPGQPIRCRCTALPNYEDILIT</sequence>
<dbReference type="EMBL" id="WPIP01000142">
    <property type="protein sequence ID" value="MVM92950.1"/>
    <property type="molecule type" value="Genomic_DNA"/>
</dbReference>
<feature type="region of interest" description="Disordered" evidence="1">
    <location>
        <begin position="225"/>
        <end position="254"/>
    </location>
</feature>
<evidence type="ECO:0000313" key="4">
    <source>
        <dbReference type="EMBL" id="MVM92950.1"/>
    </source>
</evidence>
<dbReference type="NCBIfam" id="TIGR01641">
    <property type="entry name" value="phageSPP1_gp7"/>
    <property type="match status" value="1"/>
</dbReference>